<accession>A0A2H3DJ35</accession>
<organism evidence="3 4">
    <name type="scientific">Armillaria gallica</name>
    <name type="common">Bulbous honey fungus</name>
    <name type="synonym">Armillaria bulbosa</name>
    <dbReference type="NCBI Taxonomy" id="47427"/>
    <lineage>
        <taxon>Eukaryota</taxon>
        <taxon>Fungi</taxon>
        <taxon>Dikarya</taxon>
        <taxon>Basidiomycota</taxon>
        <taxon>Agaricomycotina</taxon>
        <taxon>Agaricomycetes</taxon>
        <taxon>Agaricomycetidae</taxon>
        <taxon>Agaricales</taxon>
        <taxon>Marasmiineae</taxon>
        <taxon>Physalacriaceae</taxon>
        <taxon>Armillaria</taxon>
    </lineage>
</organism>
<dbReference type="InterPro" id="IPR018712">
    <property type="entry name" value="Tle1-like_cat"/>
</dbReference>
<dbReference type="Proteomes" id="UP000217790">
    <property type="component" value="Unassembled WGS sequence"/>
</dbReference>
<dbReference type="Pfam" id="PF09994">
    <property type="entry name" value="T6SS_Tle1-like_cat"/>
    <property type="match status" value="1"/>
</dbReference>
<evidence type="ECO:0000256" key="1">
    <source>
        <dbReference type="SAM" id="MobiDB-lite"/>
    </source>
</evidence>
<dbReference type="InParanoid" id="A0A2H3DJ35"/>
<dbReference type="AlphaFoldDB" id="A0A2H3DJ35"/>
<evidence type="ECO:0000259" key="2">
    <source>
        <dbReference type="Pfam" id="PF09994"/>
    </source>
</evidence>
<evidence type="ECO:0000313" key="4">
    <source>
        <dbReference type="Proteomes" id="UP000217790"/>
    </source>
</evidence>
<name>A0A2H3DJ35_ARMGA</name>
<gene>
    <name evidence="3" type="ORF">ARMGADRAFT_933118</name>
</gene>
<feature type="region of interest" description="Disordered" evidence="1">
    <location>
        <begin position="1"/>
        <end position="24"/>
    </location>
</feature>
<dbReference type="EMBL" id="KZ293663">
    <property type="protein sequence ID" value="PBK90868.1"/>
    <property type="molecule type" value="Genomic_DNA"/>
</dbReference>
<dbReference type="OrthoDB" id="538223at2759"/>
<dbReference type="STRING" id="47427.A0A2H3DJ35"/>
<reference evidence="4" key="1">
    <citation type="journal article" date="2017" name="Nat. Ecol. Evol.">
        <title>Genome expansion and lineage-specific genetic innovations in the forest pathogenic fungi Armillaria.</title>
        <authorList>
            <person name="Sipos G."/>
            <person name="Prasanna A.N."/>
            <person name="Walter M.C."/>
            <person name="O'Connor E."/>
            <person name="Balint B."/>
            <person name="Krizsan K."/>
            <person name="Kiss B."/>
            <person name="Hess J."/>
            <person name="Varga T."/>
            <person name="Slot J."/>
            <person name="Riley R."/>
            <person name="Boka B."/>
            <person name="Rigling D."/>
            <person name="Barry K."/>
            <person name="Lee J."/>
            <person name="Mihaltcheva S."/>
            <person name="LaButti K."/>
            <person name="Lipzen A."/>
            <person name="Waldron R."/>
            <person name="Moloney N.M."/>
            <person name="Sperisen C."/>
            <person name="Kredics L."/>
            <person name="Vagvoelgyi C."/>
            <person name="Patrignani A."/>
            <person name="Fitzpatrick D."/>
            <person name="Nagy I."/>
            <person name="Doyle S."/>
            <person name="Anderson J.B."/>
            <person name="Grigoriev I.V."/>
            <person name="Gueldener U."/>
            <person name="Muensterkoetter M."/>
            <person name="Nagy L.G."/>
        </authorList>
    </citation>
    <scope>NUCLEOTIDE SEQUENCE [LARGE SCALE GENOMIC DNA]</scope>
    <source>
        <strain evidence="4">Ar21-2</strain>
    </source>
</reference>
<feature type="domain" description="T6SS Phospholipase effector Tle1-like catalytic" evidence="2">
    <location>
        <begin position="53"/>
        <end position="93"/>
    </location>
</feature>
<protein>
    <recommendedName>
        <fullName evidence="2">T6SS Phospholipase effector Tle1-like catalytic domain-containing protein</fullName>
    </recommendedName>
</protein>
<keyword evidence="4" id="KW-1185">Reference proteome</keyword>
<proteinExistence type="predicted"/>
<sequence length="99" mass="11210">MTTLEIPDSYAPRHGRISTPSSTAETVVDLEEYAEQAFPKDIPKTIPPKHESRTLVLCFDGTGDQFDADNSNIVKLCSLLKKDDPSQQMVYYQVRLDYQ</sequence>
<evidence type="ECO:0000313" key="3">
    <source>
        <dbReference type="EMBL" id="PBK90868.1"/>
    </source>
</evidence>